<protein>
    <recommendedName>
        <fullName evidence="3">Cytoplasmic protein</fullName>
    </recommendedName>
</protein>
<dbReference type="SUPFAM" id="SSF51182">
    <property type="entry name" value="RmlC-like cupins"/>
    <property type="match status" value="1"/>
</dbReference>
<comment type="caution">
    <text evidence="1">The sequence shown here is derived from an EMBL/GenBank/DDBJ whole genome shotgun (WGS) entry which is preliminary data.</text>
</comment>
<sequence>MHTEARISWENRPGRPIPPRGRTVLLCGMDLDPVVTNPDAYRVLFENDRVRVLEYRDTPGHRTQPHRHPDSVMYTLSSFRRRLGSGDREVDVELPAGEVRWLGAQEHYGENTGDTETHTIFVELKEPAAPTTGDQPLGPAD</sequence>
<dbReference type="Gene3D" id="2.60.120.10">
    <property type="entry name" value="Jelly Rolls"/>
    <property type="match status" value="1"/>
</dbReference>
<gene>
    <name evidence="1" type="ORF">GCM10009741_56040</name>
</gene>
<name>A0ABP4MIW2_9ACTN</name>
<accession>A0ABP4MIW2</accession>
<dbReference type="EMBL" id="BAAANC010000003">
    <property type="protein sequence ID" value="GAA1545389.1"/>
    <property type="molecule type" value="Genomic_DNA"/>
</dbReference>
<evidence type="ECO:0008006" key="3">
    <source>
        <dbReference type="Google" id="ProtNLM"/>
    </source>
</evidence>
<keyword evidence="2" id="KW-1185">Reference proteome</keyword>
<reference evidence="2" key="1">
    <citation type="journal article" date="2019" name="Int. J. Syst. Evol. Microbiol.">
        <title>The Global Catalogue of Microorganisms (GCM) 10K type strain sequencing project: providing services to taxonomists for standard genome sequencing and annotation.</title>
        <authorList>
            <consortium name="The Broad Institute Genomics Platform"/>
            <consortium name="The Broad Institute Genome Sequencing Center for Infectious Disease"/>
            <person name="Wu L."/>
            <person name="Ma J."/>
        </authorList>
    </citation>
    <scope>NUCLEOTIDE SEQUENCE [LARGE SCALE GENOMIC DNA]</scope>
    <source>
        <strain evidence="2">JCM 14303</strain>
    </source>
</reference>
<dbReference type="InterPro" id="IPR014710">
    <property type="entry name" value="RmlC-like_jellyroll"/>
</dbReference>
<organism evidence="1 2">
    <name type="scientific">Kribbella lupini</name>
    <dbReference type="NCBI Taxonomy" id="291602"/>
    <lineage>
        <taxon>Bacteria</taxon>
        <taxon>Bacillati</taxon>
        <taxon>Actinomycetota</taxon>
        <taxon>Actinomycetes</taxon>
        <taxon>Propionibacteriales</taxon>
        <taxon>Kribbellaceae</taxon>
        <taxon>Kribbella</taxon>
    </lineage>
</organism>
<dbReference type="Proteomes" id="UP001500363">
    <property type="component" value="Unassembled WGS sequence"/>
</dbReference>
<evidence type="ECO:0000313" key="2">
    <source>
        <dbReference type="Proteomes" id="UP001500363"/>
    </source>
</evidence>
<dbReference type="InterPro" id="IPR011051">
    <property type="entry name" value="RmlC_Cupin_sf"/>
</dbReference>
<proteinExistence type="predicted"/>
<evidence type="ECO:0000313" key="1">
    <source>
        <dbReference type="EMBL" id="GAA1545389.1"/>
    </source>
</evidence>